<dbReference type="OrthoDB" id="5908457at2759"/>
<feature type="region of interest" description="Disordered" evidence="1">
    <location>
        <begin position="138"/>
        <end position="176"/>
    </location>
</feature>
<feature type="compositionally biased region" description="Basic and acidic residues" evidence="1">
    <location>
        <begin position="141"/>
        <end position="150"/>
    </location>
</feature>
<evidence type="ECO:0000313" key="3">
    <source>
        <dbReference type="Proteomes" id="UP000230233"/>
    </source>
</evidence>
<protein>
    <submittedName>
        <fullName evidence="2">Uncharacterized protein</fullName>
    </submittedName>
</protein>
<evidence type="ECO:0000313" key="2">
    <source>
        <dbReference type="EMBL" id="PIC41986.1"/>
    </source>
</evidence>
<proteinExistence type="predicted"/>
<dbReference type="Proteomes" id="UP000230233">
    <property type="component" value="Chromosome III"/>
</dbReference>
<comment type="caution">
    <text evidence="2">The sequence shown here is derived from an EMBL/GenBank/DDBJ whole genome shotgun (WGS) entry which is preliminary data.</text>
</comment>
<dbReference type="AlphaFoldDB" id="A0A2G5URV4"/>
<sequence>MTQNRLEKYEKKAKRTEEVEVQMREMELEMKRMKKEMKEKELEMEKKDTEIEGLKNNVLKLEAKNAKMQLAEKNHSISQNELLEKITKLLDQLKTEKEKNELMKIQLEQNEEKLKSETREKERGFEELRAVLSIMSNDMESIQRDNRNLREQIASTSEAPPAPPVPESPSEETEPS</sequence>
<accession>A0A2G5URV4</accession>
<gene>
    <name evidence="2" type="primary">Cnig_chr_III.g9209</name>
    <name evidence="2" type="ORF">B9Z55_009209</name>
</gene>
<organism evidence="2 3">
    <name type="scientific">Caenorhabditis nigoni</name>
    <dbReference type="NCBI Taxonomy" id="1611254"/>
    <lineage>
        <taxon>Eukaryota</taxon>
        <taxon>Metazoa</taxon>
        <taxon>Ecdysozoa</taxon>
        <taxon>Nematoda</taxon>
        <taxon>Chromadorea</taxon>
        <taxon>Rhabditida</taxon>
        <taxon>Rhabditina</taxon>
        <taxon>Rhabditomorpha</taxon>
        <taxon>Rhabditoidea</taxon>
        <taxon>Rhabditidae</taxon>
        <taxon>Peloderinae</taxon>
        <taxon>Caenorhabditis</taxon>
    </lineage>
</organism>
<keyword evidence="3" id="KW-1185">Reference proteome</keyword>
<dbReference type="EMBL" id="PDUG01000003">
    <property type="protein sequence ID" value="PIC41986.1"/>
    <property type="molecule type" value="Genomic_DNA"/>
</dbReference>
<name>A0A2G5URV4_9PELO</name>
<reference evidence="3" key="1">
    <citation type="submission" date="2017-10" db="EMBL/GenBank/DDBJ databases">
        <title>Rapid genome shrinkage in a self-fertile nematode reveals novel sperm competition proteins.</title>
        <authorList>
            <person name="Yin D."/>
            <person name="Schwarz E.M."/>
            <person name="Thomas C.G."/>
            <person name="Felde R.L."/>
            <person name="Korf I.F."/>
            <person name="Cutter A.D."/>
            <person name="Schartner C.M."/>
            <person name="Ralston E.J."/>
            <person name="Meyer B.J."/>
            <person name="Haag E.S."/>
        </authorList>
    </citation>
    <scope>NUCLEOTIDE SEQUENCE [LARGE SCALE GENOMIC DNA]</scope>
    <source>
        <strain evidence="3">JU1422</strain>
    </source>
</reference>
<evidence type="ECO:0000256" key="1">
    <source>
        <dbReference type="SAM" id="MobiDB-lite"/>
    </source>
</evidence>